<keyword evidence="3 8" id="KW-0813">Transport</keyword>
<dbReference type="EMBL" id="CAKMMG010000004">
    <property type="protein sequence ID" value="CAH1210155.1"/>
    <property type="molecule type" value="Genomic_DNA"/>
</dbReference>
<evidence type="ECO:0000256" key="8">
    <source>
        <dbReference type="PIRNR" id="PIRNR016661"/>
    </source>
</evidence>
<reference evidence="10" key="1">
    <citation type="submission" date="2022-01" db="EMBL/GenBank/DDBJ databases">
        <authorList>
            <person name="Criscuolo A."/>
        </authorList>
    </citation>
    <scope>NUCLEOTIDE SEQUENCE</scope>
    <source>
        <strain evidence="10">CIP111892</strain>
    </source>
</reference>
<evidence type="ECO:0000256" key="7">
    <source>
        <dbReference type="ARBA" id="ARBA00023136"/>
    </source>
</evidence>
<feature type="transmembrane region" description="Helical" evidence="9">
    <location>
        <begin position="117"/>
        <end position="137"/>
    </location>
</feature>
<dbReference type="RefSeq" id="WP_236335070.1">
    <property type="nucleotide sequence ID" value="NZ_CAKMMG010000004.1"/>
</dbReference>
<evidence type="ECO:0000256" key="9">
    <source>
        <dbReference type="SAM" id="Phobius"/>
    </source>
</evidence>
<evidence type="ECO:0000256" key="3">
    <source>
        <dbReference type="ARBA" id="ARBA00022448"/>
    </source>
</evidence>
<feature type="transmembrane region" description="Helical" evidence="9">
    <location>
        <begin position="157"/>
        <end position="175"/>
    </location>
</feature>
<keyword evidence="5 9" id="KW-0812">Transmembrane</keyword>
<protein>
    <recommendedName>
        <fullName evidence="8">Biotin transporter</fullName>
    </recommendedName>
</protein>
<keyword evidence="7 8" id="KW-0472">Membrane</keyword>
<evidence type="ECO:0000256" key="2">
    <source>
        <dbReference type="ARBA" id="ARBA00010692"/>
    </source>
</evidence>
<comment type="subcellular location">
    <subcellularLocation>
        <location evidence="1 8">Cell membrane</location>
        <topology evidence="1 8">Multi-pass membrane protein</topology>
    </subcellularLocation>
</comment>
<proteinExistence type="inferred from homology"/>
<evidence type="ECO:0000256" key="5">
    <source>
        <dbReference type="ARBA" id="ARBA00022692"/>
    </source>
</evidence>
<dbReference type="PIRSF" id="PIRSF016661">
    <property type="entry name" value="BioY"/>
    <property type="match status" value="1"/>
</dbReference>
<organism evidence="10 11">
    <name type="scientific">Paenibacillus auburnensis</name>
    <dbReference type="NCBI Taxonomy" id="2905649"/>
    <lineage>
        <taxon>Bacteria</taxon>
        <taxon>Bacillati</taxon>
        <taxon>Bacillota</taxon>
        <taxon>Bacilli</taxon>
        <taxon>Bacillales</taxon>
        <taxon>Paenibacillaceae</taxon>
        <taxon>Paenibacillus</taxon>
    </lineage>
</organism>
<dbReference type="Gene3D" id="1.10.1760.20">
    <property type="match status" value="1"/>
</dbReference>
<keyword evidence="11" id="KW-1185">Reference proteome</keyword>
<comment type="similarity">
    <text evidence="2 8">Belongs to the BioY family.</text>
</comment>
<evidence type="ECO:0000256" key="1">
    <source>
        <dbReference type="ARBA" id="ARBA00004651"/>
    </source>
</evidence>
<feature type="transmembrane region" description="Helical" evidence="9">
    <location>
        <begin position="7"/>
        <end position="25"/>
    </location>
</feature>
<dbReference type="Proteomes" id="UP000838324">
    <property type="component" value="Unassembled WGS sequence"/>
</dbReference>
<name>A0ABM9CCW0_9BACL</name>
<dbReference type="PANTHER" id="PTHR34295:SF4">
    <property type="entry name" value="BIOTIN TRANSPORTER BIOY-RELATED"/>
    <property type="match status" value="1"/>
</dbReference>
<evidence type="ECO:0000313" key="11">
    <source>
        <dbReference type="Proteomes" id="UP000838324"/>
    </source>
</evidence>
<dbReference type="Pfam" id="PF02632">
    <property type="entry name" value="BioY"/>
    <property type="match status" value="1"/>
</dbReference>
<feature type="transmembrane region" description="Helical" evidence="9">
    <location>
        <begin position="87"/>
        <end position="105"/>
    </location>
</feature>
<dbReference type="InterPro" id="IPR003784">
    <property type="entry name" value="BioY"/>
</dbReference>
<evidence type="ECO:0000256" key="4">
    <source>
        <dbReference type="ARBA" id="ARBA00022475"/>
    </source>
</evidence>
<sequence length="202" mass="21470">MKKWTTRGLIFSALFAGVMIALSFFKIYLPFSAVPITLQTLAVMLAGAILGARYGTLAVLIVIGLAAAGFPVMGGSGGMAVLVGPTAGYILSWPFAAFLIGLCAERTQQNKYTFPKLLTANFLFGALLVYPGGVWWLAHSTGMDSLNKALTAGMWPFIPGDLIKAVLCAGVVTAVRQVYPMERILNSDNGGWAEGEHPPLSR</sequence>
<comment type="caution">
    <text evidence="10">The sequence shown here is derived from an EMBL/GenBank/DDBJ whole genome shotgun (WGS) entry which is preliminary data.</text>
</comment>
<keyword evidence="4 8" id="KW-1003">Cell membrane</keyword>
<evidence type="ECO:0000256" key="6">
    <source>
        <dbReference type="ARBA" id="ARBA00022989"/>
    </source>
</evidence>
<keyword evidence="6 9" id="KW-1133">Transmembrane helix</keyword>
<dbReference type="PANTHER" id="PTHR34295">
    <property type="entry name" value="BIOTIN TRANSPORTER BIOY"/>
    <property type="match status" value="1"/>
</dbReference>
<accession>A0ABM9CCW0</accession>
<gene>
    <name evidence="10" type="primary">bioY</name>
    <name evidence="10" type="ORF">PAECIP111892_03416</name>
</gene>
<evidence type="ECO:0000313" key="10">
    <source>
        <dbReference type="EMBL" id="CAH1210155.1"/>
    </source>
</evidence>